<name>A0ABS2PJD3_9STRE</name>
<keyword evidence="2" id="KW-1185">Reference proteome</keyword>
<dbReference type="Proteomes" id="UP000809081">
    <property type="component" value="Unassembled WGS sequence"/>
</dbReference>
<sequence length="36" mass="3180">MAAAGGGFIAGAAITGPLGVFGGAMAGVGAAVAWCK</sequence>
<organism evidence="1 2">
    <name type="scientific">Streptococcus saliviloxodontae</name>
    <dbReference type="NCBI Taxonomy" id="1349416"/>
    <lineage>
        <taxon>Bacteria</taxon>
        <taxon>Bacillati</taxon>
        <taxon>Bacillota</taxon>
        <taxon>Bacilli</taxon>
        <taxon>Lactobacillales</taxon>
        <taxon>Streptococcaceae</taxon>
        <taxon>Streptococcus</taxon>
    </lineage>
</organism>
<accession>A0ABS2PJD3</accession>
<dbReference type="EMBL" id="JAFBEI010000005">
    <property type="protein sequence ID" value="MBM7635544.1"/>
    <property type="molecule type" value="Genomic_DNA"/>
</dbReference>
<reference evidence="1 2" key="1">
    <citation type="submission" date="2021-01" db="EMBL/GenBank/DDBJ databases">
        <title>Genomic Encyclopedia of Type Strains, Phase IV (KMG-IV): sequencing the most valuable type-strain genomes for metagenomic binning, comparative biology and taxonomic classification.</title>
        <authorList>
            <person name="Goeker M."/>
        </authorList>
    </citation>
    <scope>NUCLEOTIDE SEQUENCE [LARGE SCALE GENOMIC DNA]</scope>
    <source>
        <strain evidence="1 2">DSM 27513</strain>
    </source>
</reference>
<evidence type="ECO:0000313" key="2">
    <source>
        <dbReference type="Proteomes" id="UP000809081"/>
    </source>
</evidence>
<protein>
    <recommendedName>
        <fullName evidence="3">Bacteriocin</fullName>
    </recommendedName>
</protein>
<evidence type="ECO:0000313" key="1">
    <source>
        <dbReference type="EMBL" id="MBM7635544.1"/>
    </source>
</evidence>
<gene>
    <name evidence="1" type="ORF">JOC31_000337</name>
</gene>
<comment type="caution">
    <text evidence="1">The sequence shown here is derived from an EMBL/GenBank/DDBJ whole genome shotgun (WGS) entry which is preliminary data.</text>
</comment>
<proteinExistence type="predicted"/>
<evidence type="ECO:0008006" key="3">
    <source>
        <dbReference type="Google" id="ProtNLM"/>
    </source>
</evidence>